<evidence type="ECO:0000256" key="2">
    <source>
        <dbReference type="ARBA" id="ARBA00023002"/>
    </source>
</evidence>
<dbReference type="CDD" id="cd07149">
    <property type="entry name" value="ALDH_y4uC"/>
    <property type="match status" value="1"/>
</dbReference>
<feature type="domain" description="Aldehyde dehydrogenase" evidence="3">
    <location>
        <begin position="22"/>
        <end position="473"/>
    </location>
</feature>
<accession>A0A919XYF7</accession>
<organism evidence="4 5">
    <name type="scientific">Paenibacillus antibioticophila</name>
    <dbReference type="NCBI Taxonomy" id="1274374"/>
    <lineage>
        <taxon>Bacteria</taxon>
        <taxon>Bacillati</taxon>
        <taxon>Bacillota</taxon>
        <taxon>Bacilli</taxon>
        <taxon>Bacillales</taxon>
        <taxon>Paenibacillaceae</taxon>
        <taxon>Paenibacillus</taxon>
    </lineage>
</organism>
<dbReference type="InterPro" id="IPR051020">
    <property type="entry name" value="ALDH-related_metabolic_enz"/>
</dbReference>
<dbReference type="Gene3D" id="3.40.309.10">
    <property type="entry name" value="Aldehyde Dehydrogenase, Chain A, domain 2"/>
    <property type="match status" value="1"/>
</dbReference>
<dbReference type="Proteomes" id="UP000681162">
    <property type="component" value="Unassembled WGS sequence"/>
</dbReference>
<protein>
    <submittedName>
        <fullName evidence="4">Aldehyde dehydrogenase</fullName>
    </submittedName>
</protein>
<dbReference type="InterPro" id="IPR016163">
    <property type="entry name" value="Ald_DH_C"/>
</dbReference>
<gene>
    <name evidence="4" type="primary">gabD</name>
    <name evidence="4" type="ORF">J41TS12_35210</name>
</gene>
<evidence type="ECO:0000313" key="5">
    <source>
        <dbReference type="Proteomes" id="UP000681162"/>
    </source>
</evidence>
<dbReference type="PANTHER" id="PTHR42991:SF1">
    <property type="entry name" value="ALDEHYDE DEHYDROGENASE"/>
    <property type="match status" value="1"/>
</dbReference>
<sequence>MSRHYCLWVDGKWCQPQNYEVLHAPFSGEQLGFIGQATPVEAASAIEAAHRAFQEYKHMSSFRRSAILAKAADLLSRQRERVETLISLETAKPLRAARAEVSRTIETYRFAAEAAKSITGEQVAMDAAENGEGYIGFTIREPIGVITAITPFNFPLNLVAHKVAPALAAGNTIVLKPAEQAPLSALLLGELFQEAGLPDGVLNIITGKGAELGEVLTTHPWVKKISFTGSHAVGELVQRQAGLRRTTLELGSNATLIVDEGTSLDDIIDRCVSGAFGNNGQVCISLQRVLVHASLFDEFTDKLARSASQLLLGSPLEESTDVSSLISSQAAHRVAAWVNEAVVGGAVIVTGGRLREDIGHNIYAPTVLINAPCSSKVWSEEIFGPVVVLKPYEHLEEAIELVNESRYGLMAGIYTNNLQNAIVAARQLQVGGVAINDIPTFRVDQMPYGGVKDSGKGTEGIKYAIEEMTNLKLIVLKGTDRSV</sequence>
<evidence type="ECO:0000313" key="4">
    <source>
        <dbReference type="EMBL" id="GIO38660.1"/>
    </source>
</evidence>
<comment type="caution">
    <text evidence="4">The sequence shown here is derived from an EMBL/GenBank/DDBJ whole genome shotgun (WGS) entry which is preliminary data.</text>
</comment>
<dbReference type="RefSeq" id="WP_212940963.1">
    <property type="nucleotide sequence ID" value="NZ_BORR01000014.1"/>
</dbReference>
<keyword evidence="2" id="KW-0560">Oxidoreductase</keyword>
<dbReference type="PANTHER" id="PTHR42991">
    <property type="entry name" value="ALDEHYDE DEHYDROGENASE"/>
    <property type="match status" value="1"/>
</dbReference>
<dbReference type="AlphaFoldDB" id="A0A919XYF7"/>
<dbReference type="EMBL" id="BORR01000014">
    <property type="protein sequence ID" value="GIO38660.1"/>
    <property type="molecule type" value="Genomic_DNA"/>
</dbReference>
<dbReference type="InterPro" id="IPR016161">
    <property type="entry name" value="Ald_DH/histidinol_DH"/>
</dbReference>
<reference evidence="4 5" key="1">
    <citation type="submission" date="2021-03" db="EMBL/GenBank/DDBJ databases">
        <title>Antimicrobial resistance genes in bacteria isolated from Japanese honey, and their potential for conferring macrolide and lincosamide resistance in the American foulbrood pathogen Paenibacillus larvae.</title>
        <authorList>
            <person name="Okamoto M."/>
            <person name="Kumagai M."/>
            <person name="Kanamori H."/>
            <person name="Takamatsu D."/>
        </authorList>
    </citation>
    <scope>NUCLEOTIDE SEQUENCE [LARGE SCALE GENOMIC DNA]</scope>
    <source>
        <strain evidence="4 5">J41TS12</strain>
    </source>
</reference>
<dbReference type="FunFam" id="3.40.605.10:FF:000007">
    <property type="entry name" value="NAD/NADP-dependent betaine aldehyde dehydrogenase"/>
    <property type="match status" value="1"/>
</dbReference>
<dbReference type="Pfam" id="PF00171">
    <property type="entry name" value="Aldedh"/>
    <property type="match status" value="1"/>
</dbReference>
<comment type="similarity">
    <text evidence="1">Belongs to the aldehyde dehydrogenase family.</text>
</comment>
<dbReference type="InterPro" id="IPR015590">
    <property type="entry name" value="Aldehyde_DH_dom"/>
</dbReference>
<dbReference type="InterPro" id="IPR016162">
    <property type="entry name" value="Ald_DH_N"/>
</dbReference>
<proteinExistence type="inferred from homology"/>
<dbReference type="Gene3D" id="3.40.605.10">
    <property type="entry name" value="Aldehyde Dehydrogenase, Chain A, domain 1"/>
    <property type="match status" value="1"/>
</dbReference>
<dbReference type="GO" id="GO:0008911">
    <property type="term" value="F:lactaldehyde dehydrogenase (NAD+) activity"/>
    <property type="evidence" value="ECO:0007669"/>
    <property type="project" value="TreeGrafter"/>
</dbReference>
<name>A0A919XYF7_9BACL</name>
<evidence type="ECO:0000256" key="1">
    <source>
        <dbReference type="ARBA" id="ARBA00009986"/>
    </source>
</evidence>
<keyword evidence="5" id="KW-1185">Reference proteome</keyword>
<evidence type="ECO:0000259" key="3">
    <source>
        <dbReference type="Pfam" id="PF00171"/>
    </source>
</evidence>
<dbReference type="SUPFAM" id="SSF53720">
    <property type="entry name" value="ALDH-like"/>
    <property type="match status" value="1"/>
</dbReference>